<organism evidence="1 2">
    <name type="scientific">Megaselia scalaris</name>
    <name type="common">Humpbacked fly</name>
    <name type="synonym">Phora scalaris</name>
    <dbReference type="NCBI Taxonomy" id="36166"/>
    <lineage>
        <taxon>Eukaryota</taxon>
        <taxon>Metazoa</taxon>
        <taxon>Ecdysozoa</taxon>
        <taxon>Arthropoda</taxon>
        <taxon>Hexapoda</taxon>
        <taxon>Insecta</taxon>
        <taxon>Pterygota</taxon>
        <taxon>Neoptera</taxon>
        <taxon>Endopterygota</taxon>
        <taxon>Diptera</taxon>
        <taxon>Brachycera</taxon>
        <taxon>Muscomorpha</taxon>
        <taxon>Platypezoidea</taxon>
        <taxon>Phoridae</taxon>
        <taxon>Megaseliini</taxon>
        <taxon>Megaselia</taxon>
    </lineage>
</organism>
<dbReference type="EnsemblMetazoa" id="MESCA011345-RA">
    <property type="protein sequence ID" value="MESCA011345-PA"/>
    <property type="gene ID" value="MESCA011345"/>
</dbReference>
<keyword evidence="2" id="KW-1185">Reference proteome</keyword>
<proteinExistence type="predicted"/>
<name>T1H4X4_MEGSC</name>
<dbReference type="EMBL" id="CAQQ02074812">
    <property type="status" value="NOT_ANNOTATED_CDS"/>
    <property type="molecule type" value="Genomic_DNA"/>
</dbReference>
<accession>T1H4X4</accession>
<dbReference type="AlphaFoldDB" id="T1H4X4"/>
<reference evidence="1" key="2">
    <citation type="submission" date="2015-06" db="UniProtKB">
        <authorList>
            <consortium name="EnsemblMetazoa"/>
        </authorList>
    </citation>
    <scope>IDENTIFICATION</scope>
</reference>
<dbReference type="EMBL" id="CAQQ02074814">
    <property type="status" value="NOT_ANNOTATED_CDS"/>
    <property type="molecule type" value="Genomic_DNA"/>
</dbReference>
<sequence>ASNKNSKTDTTEKVDTVPGLGFKDVEAAKQTLKILEGRDPEYQKFAVKGLIGSSKRVLAGTKNEDKIKAIKDAVQILEDFLDKFERDNVMRLNRAYLNYTTIEDLPAPKDKLAAEFLEAYGGSKAKGNYKHLRTMY</sequence>
<dbReference type="Proteomes" id="UP000015102">
    <property type="component" value="Unassembled WGS sequence"/>
</dbReference>
<evidence type="ECO:0000313" key="1">
    <source>
        <dbReference type="EnsemblMetazoa" id="MESCA011345-PA"/>
    </source>
</evidence>
<dbReference type="EMBL" id="CAQQ02074816">
    <property type="status" value="NOT_ANNOTATED_CDS"/>
    <property type="molecule type" value="Genomic_DNA"/>
</dbReference>
<reference evidence="2" key="1">
    <citation type="submission" date="2013-02" db="EMBL/GenBank/DDBJ databases">
        <authorList>
            <person name="Hughes D."/>
        </authorList>
    </citation>
    <scope>NUCLEOTIDE SEQUENCE</scope>
    <source>
        <strain>Durham</strain>
        <strain evidence="2">NC isolate 2 -- Noor lab</strain>
    </source>
</reference>
<dbReference type="EMBL" id="CAQQ02074813">
    <property type="status" value="NOT_ANNOTATED_CDS"/>
    <property type="molecule type" value="Genomic_DNA"/>
</dbReference>
<dbReference type="EMBL" id="CAQQ02074815">
    <property type="status" value="NOT_ANNOTATED_CDS"/>
    <property type="molecule type" value="Genomic_DNA"/>
</dbReference>
<evidence type="ECO:0000313" key="2">
    <source>
        <dbReference type="Proteomes" id="UP000015102"/>
    </source>
</evidence>
<protein>
    <submittedName>
        <fullName evidence="1">Uncharacterized protein</fullName>
    </submittedName>
</protein>
<dbReference type="HOGENOM" id="CLU_1880592_0_0_1"/>